<reference evidence="1" key="1">
    <citation type="submission" date="2014-05" db="EMBL/GenBank/DDBJ databases">
        <authorList>
            <person name="Chronopoulou M."/>
        </authorList>
    </citation>
    <scope>NUCLEOTIDE SEQUENCE</scope>
    <source>
        <tissue evidence="1">Whole organism</tissue>
    </source>
</reference>
<sequence>VLLLRHLCFYIIGSNFRFSLHGRNIYLFLFYFPQYYPFFF</sequence>
<proteinExistence type="predicted"/>
<dbReference type="AlphaFoldDB" id="A0A0K2V6U6"/>
<dbReference type="EMBL" id="HACA01028694">
    <property type="protein sequence ID" value="CDW46055.1"/>
    <property type="molecule type" value="Transcribed_RNA"/>
</dbReference>
<name>A0A0K2V6U6_LEPSM</name>
<organism evidence="1">
    <name type="scientific">Lepeophtheirus salmonis</name>
    <name type="common">Salmon louse</name>
    <name type="synonym">Caligus salmonis</name>
    <dbReference type="NCBI Taxonomy" id="72036"/>
    <lineage>
        <taxon>Eukaryota</taxon>
        <taxon>Metazoa</taxon>
        <taxon>Ecdysozoa</taxon>
        <taxon>Arthropoda</taxon>
        <taxon>Crustacea</taxon>
        <taxon>Multicrustacea</taxon>
        <taxon>Hexanauplia</taxon>
        <taxon>Copepoda</taxon>
        <taxon>Siphonostomatoida</taxon>
        <taxon>Caligidae</taxon>
        <taxon>Lepeophtheirus</taxon>
    </lineage>
</organism>
<protein>
    <submittedName>
        <fullName evidence="1">Uncharacterized protein</fullName>
    </submittedName>
</protein>
<feature type="non-terminal residue" evidence="1">
    <location>
        <position position="1"/>
    </location>
</feature>
<accession>A0A0K2V6U6</accession>
<evidence type="ECO:0000313" key="1">
    <source>
        <dbReference type="EMBL" id="CDW46055.1"/>
    </source>
</evidence>